<feature type="compositionally biased region" description="Polar residues" evidence="1">
    <location>
        <begin position="136"/>
        <end position="164"/>
    </location>
</feature>
<feature type="compositionally biased region" description="Polar residues" evidence="1">
    <location>
        <begin position="192"/>
        <end position="227"/>
    </location>
</feature>
<protein>
    <submittedName>
        <fullName evidence="2">Uncharacterized protein</fullName>
    </submittedName>
</protein>
<evidence type="ECO:0000313" key="3">
    <source>
        <dbReference type="Proteomes" id="UP001286313"/>
    </source>
</evidence>
<reference evidence="2" key="1">
    <citation type="submission" date="2023-10" db="EMBL/GenBank/DDBJ databases">
        <title>Genome assemblies of two species of porcelain crab, Petrolisthes cinctipes and Petrolisthes manimaculis (Anomura: Porcellanidae).</title>
        <authorList>
            <person name="Angst P."/>
        </authorList>
    </citation>
    <scope>NUCLEOTIDE SEQUENCE</scope>
    <source>
        <strain evidence="2">PB745_01</strain>
        <tissue evidence="2">Gill</tissue>
    </source>
</reference>
<dbReference type="AlphaFoldDB" id="A0AAE1K2X7"/>
<dbReference type="EMBL" id="JAWQEG010004465">
    <property type="protein sequence ID" value="KAK3861563.1"/>
    <property type="molecule type" value="Genomic_DNA"/>
</dbReference>
<comment type="caution">
    <text evidence="2">The sequence shown here is derived from an EMBL/GenBank/DDBJ whole genome shotgun (WGS) entry which is preliminary data.</text>
</comment>
<name>A0AAE1K2X7_PETCI</name>
<accession>A0AAE1K2X7</accession>
<organism evidence="2 3">
    <name type="scientific">Petrolisthes cinctipes</name>
    <name type="common">Flat porcelain crab</name>
    <dbReference type="NCBI Taxonomy" id="88211"/>
    <lineage>
        <taxon>Eukaryota</taxon>
        <taxon>Metazoa</taxon>
        <taxon>Ecdysozoa</taxon>
        <taxon>Arthropoda</taxon>
        <taxon>Crustacea</taxon>
        <taxon>Multicrustacea</taxon>
        <taxon>Malacostraca</taxon>
        <taxon>Eumalacostraca</taxon>
        <taxon>Eucarida</taxon>
        <taxon>Decapoda</taxon>
        <taxon>Pleocyemata</taxon>
        <taxon>Anomura</taxon>
        <taxon>Galatheoidea</taxon>
        <taxon>Porcellanidae</taxon>
        <taxon>Petrolisthes</taxon>
    </lineage>
</organism>
<feature type="region of interest" description="Disordered" evidence="1">
    <location>
        <begin position="121"/>
        <end position="227"/>
    </location>
</feature>
<keyword evidence="3" id="KW-1185">Reference proteome</keyword>
<sequence>MCMLNAYILFKTQVGESQQPSLRQFSLTVVTQLLQKFGQVTAPLPRRHSNTFPDQLKAHAYMEKHFAVPLPPSNARNVGDCSAGRVLVRKAEHASDIISNGKYDRWRRSSSETKDEVIYSAKKKINGDPQKMHTPVASSLTSNQLHPSSTSITLPKQSTSTQGQLPCEGRGAQVDSPVTPRHTNGKKRSRSTHIPPSSFTTTESVPGPSTSRHASTQRSHPRQHNLTSSKKILPLLFLEDEDSASEPDIISRDEVWLDDHAHSSSSDEDEENENYETAVNLSEVFSFSWSEGSDFVPDQHDFQPNSSGTTRDWPCNNKARENITMLNAYNLWLFKKNFDRSKKPKLHEFVYNVADQLLEDFGEPTTNTRNRLPSKLLPDRAFMNVEEAVAFLYSLSDDEDATAIDITLEPPDDGAESDGDVPSEDIVEVDENIMLLEPKLLDKPPHIELSNRNTCVEPCLSMSSPIGLQPQEELAEPTSQTRKELNHQKNVSRKYMNGTNVG</sequence>
<proteinExistence type="predicted"/>
<gene>
    <name evidence="2" type="ORF">Pcinc_032475</name>
</gene>
<evidence type="ECO:0000313" key="2">
    <source>
        <dbReference type="EMBL" id="KAK3861563.1"/>
    </source>
</evidence>
<feature type="region of interest" description="Disordered" evidence="1">
    <location>
        <begin position="471"/>
        <end position="502"/>
    </location>
</feature>
<dbReference type="Proteomes" id="UP001286313">
    <property type="component" value="Unassembled WGS sequence"/>
</dbReference>
<evidence type="ECO:0000256" key="1">
    <source>
        <dbReference type="SAM" id="MobiDB-lite"/>
    </source>
</evidence>